<organism evidence="2">
    <name type="scientific">Darwinula stevensoni</name>
    <dbReference type="NCBI Taxonomy" id="69355"/>
    <lineage>
        <taxon>Eukaryota</taxon>
        <taxon>Metazoa</taxon>
        <taxon>Ecdysozoa</taxon>
        <taxon>Arthropoda</taxon>
        <taxon>Crustacea</taxon>
        <taxon>Oligostraca</taxon>
        <taxon>Ostracoda</taxon>
        <taxon>Podocopa</taxon>
        <taxon>Podocopida</taxon>
        <taxon>Darwinulocopina</taxon>
        <taxon>Darwinuloidea</taxon>
        <taxon>Darwinulidae</taxon>
        <taxon>Darwinula</taxon>
    </lineage>
</organism>
<dbReference type="Gene3D" id="2.130.10.10">
    <property type="entry name" value="YVTN repeat-like/Quinoprotein amine dehydrogenase"/>
    <property type="match status" value="1"/>
</dbReference>
<proteinExistence type="predicted"/>
<dbReference type="Gene3D" id="1.20.1280.50">
    <property type="match status" value="1"/>
</dbReference>
<dbReference type="SUPFAM" id="SSF50978">
    <property type="entry name" value="WD40 repeat-like"/>
    <property type="match status" value="1"/>
</dbReference>
<evidence type="ECO:0000313" key="2">
    <source>
        <dbReference type="EMBL" id="CAD7244466.1"/>
    </source>
</evidence>
<dbReference type="InterPro" id="IPR001810">
    <property type="entry name" value="F-box_dom"/>
</dbReference>
<reference evidence="2" key="1">
    <citation type="submission" date="2020-11" db="EMBL/GenBank/DDBJ databases">
        <authorList>
            <person name="Tran Van P."/>
        </authorList>
    </citation>
    <scope>NUCLEOTIDE SEQUENCE</scope>
</reference>
<accession>A0A7R8X5K1</accession>
<gene>
    <name evidence="2" type="ORF">DSTB1V02_LOCUS4362</name>
</gene>
<dbReference type="InterPro" id="IPR015943">
    <property type="entry name" value="WD40/YVTN_repeat-like_dom_sf"/>
</dbReference>
<dbReference type="SMART" id="SM00256">
    <property type="entry name" value="FBOX"/>
    <property type="match status" value="1"/>
</dbReference>
<protein>
    <recommendedName>
        <fullName evidence="1">F-box domain-containing protein</fullName>
    </recommendedName>
</protein>
<dbReference type="InterPro" id="IPR036047">
    <property type="entry name" value="F-box-like_dom_sf"/>
</dbReference>
<sequence length="222" mass="25271">MASISALPNEILEEVLLKLDGRTFTRSRRVCQLWKDIIDNLEKHADPWLRFCEELPKSSRTQIVDKGGWWRKKENGDLSADWKSVYSSWVQAQKIQDWHPVVHQRNNAPNVPFMAITCSGDCAITGHANGQLSLWSWASQEFLGNIGFHTEPINELHVIDLCHDGPHVLTRDLQVQHDHILSLVPEEPVYIHSLSLDGDKKISKPLSAEPSLICSVQTPDWK</sequence>
<dbReference type="Proteomes" id="UP000677054">
    <property type="component" value="Unassembled WGS sequence"/>
</dbReference>
<evidence type="ECO:0000259" key="1">
    <source>
        <dbReference type="PROSITE" id="PS50181"/>
    </source>
</evidence>
<feature type="domain" description="F-box" evidence="1">
    <location>
        <begin position="1"/>
        <end position="51"/>
    </location>
</feature>
<keyword evidence="3" id="KW-1185">Reference proteome</keyword>
<dbReference type="PROSITE" id="PS50181">
    <property type="entry name" value="FBOX"/>
    <property type="match status" value="1"/>
</dbReference>
<evidence type="ECO:0000313" key="3">
    <source>
        <dbReference type="Proteomes" id="UP000677054"/>
    </source>
</evidence>
<dbReference type="EMBL" id="CAJPEV010000644">
    <property type="protein sequence ID" value="CAG0887186.1"/>
    <property type="molecule type" value="Genomic_DNA"/>
</dbReference>
<dbReference type="AlphaFoldDB" id="A0A7R8X5K1"/>
<dbReference type="EMBL" id="LR900161">
    <property type="protein sequence ID" value="CAD7244466.1"/>
    <property type="molecule type" value="Genomic_DNA"/>
</dbReference>
<name>A0A7R8X5K1_9CRUS</name>
<dbReference type="InterPro" id="IPR036322">
    <property type="entry name" value="WD40_repeat_dom_sf"/>
</dbReference>
<dbReference type="OrthoDB" id="2095648at2759"/>
<dbReference type="Pfam" id="PF00646">
    <property type="entry name" value="F-box"/>
    <property type="match status" value="1"/>
</dbReference>
<dbReference type="SUPFAM" id="SSF81383">
    <property type="entry name" value="F-box domain"/>
    <property type="match status" value="1"/>
</dbReference>